<keyword evidence="3" id="KW-1185">Reference proteome</keyword>
<proteinExistence type="predicted"/>
<dbReference type="Proteomes" id="UP000004188">
    <property type="component" value="Unassembled WGS sequence"/>
</dbReference>
<dbReference type="EMBL" id="DS995299">
    <property type="protein sequence ID" value="EDZ64805.1"/>
    <property type="molecule type" value="Genomic_DNA"/>
</dbReference>
<reference evidence="3" key="1">
    <citation type="journal article" date="2012" name="Stand. Genomic Sci.">
        <title>Genome sequence of strain HIMB624, a cultured representative from the OM43 clade of marine Betaproteobacteria.</title>
        <authorList>
            <person name="Huggett M.J."/>
            <person name="Hayakawa D.H."/>
            <person name="Rappe M.S."/>
        </authorList>
    </citation>
    <scope>NUCLEOTIDE SEQUENCE [LARGE SCALE GENOMIC DNA]</scope>
    <source>
        <strain evidence="3">KB13</strain>
    </source>
</reference>
<dbReference type="HOGENOM" id="CLU_3285552_0_0_4"/>
<accession>B6BWA1</accession>
<keyword evidence="1" id="KW-0472">Membrane</keyword>
<protein>
    <submittedName>
        <fullName evidence="2">Uncharacterized protein</fullName>
    </submittedName>
</protein>
<dbReference type="AlphaFoldDB" id="B6BWA1"/>
<keyword evidence="1" id="KW-0812">Transmembrane</keyword>
<evidence type="ECO:0000313" key="3">
    <source>
        <dbReference type="Proteomes" id="UP000004188"/>
    </source>
</evidence>
<dbReference type="STRING" id="314607.KB13_937"/>
<name>B6BWA1_9PROT</name>
<sequence>MKKVTYIIIILLLIVGYFYIYPERCEKLLGDENLICELGW</sequence>
<gene>
    <name evidence="2" type="ORF">KB13_937</name>
</gene>
<organism evidence="2 3">
    <name type="scientific">beta proteobacterium KB13</name>
    <dbReference type="NCBI Taxonomy" id="314607"/>
    <lineage>
        <taxon>Bacteria</taxon>
        <taxon>Pseudomonadati</taxon>
        <taxon>Pseudomonadota</taxon>
        <taxon>Betaproteobacteria</taxon>
        <taxon>Nitrosomonadales</taxon>
        <taxon>OM43 clade</taxon>
    </lineage>
</organism>
<feature type="transmembrane region" description="Helical" evidence="1">
    <location>
        <begin position="6"/>
        <end position="22"/>
    </location>
</feature>
<evidence type="ECO:0000313" key="2">
    <source>
        <dbReference type="EMBL" id="EDZ64805.1"/>
    </source>
</evidence>
<keyword evidence="1" id="KW-1133">Transmembrane helix</keyword>
<evidence type="ECO:0000256" key="1">
    <source>
        <dbReference type="SAM" id="Phobius"/>
    </source>
</evidence>